<keyword evidence="8" id="KW-0902">Two-component regulatory system</keyword>
<organism evidence="12 13">
    <name type="scientific">Candidatus Nesterenkonia stercoripullorum</name>
    <dbReference type="NCBI Taxonomy" id="2838701"/>
    <lineage>
        <taxon>Bacteria</taxon>
        <taxon>Bacillati</taxon>
        <taxon>Actinomycetota</taxon>
        <taxon>Actinomycetes</taxon>
        <taxon>Micrococcales</taxon>
        <taxon>Micrococcaceae</taxon>
        <taxon>Nesterenkonia</taxon>
    </lineage>
</organism>
<evidence type="ECO:0000313" key="13">
    <source>
        <dbReference type="Proteomes" id="UP000824151"/>
    </source>
</evidence>
<keyword evidence="6" id="KW-0418">Kinase</keyword>
<dbReference type="GO" id="GO:0000155">
    <property type="term" value="F:phosphorelay sensor kinase activity"/>
    <property type="evidence" value="ECO:0007669"/>
    <property type="project" value="InterPro"/>
</dbReference>
<feature type="transmembrane region" description="Helical" evidence="9">
    <location>
        <begin position="145"/>
        <end position="167"/>
    </location>
</feature>
<dbReference type="GO" id="GO:0005524">
    <property type="term" value="F:ATP binding"/>
    <property type="evidence" value="ECO:0007669"/>
    <property type="project" value="UniProtKB-KW"/>
</dbReference>
<sequence length="408" mass="43742">MTPRKRLQTPVRWAIASVVLVAMIFAGLLIMVLASMTSPTTTDPQTMEPTDIGALRAAIGMLILLTLPWYRKVPLLPMVAGTISAVVLQLDPFVLAVGLTVWITRSQRRWHWVVAGAGLLVIAINAALHVIALTRWPDADYARTGQVLVVTLAALGIALVLGVSLWVRQRRSAQHAQATAHSAQQSSAELSDELTRRREREDLAREVHDTLAGRLSGLSLHVGSLEATAQRNDADHLGEALRTTRSYADQALTDLRVLLSSLREGGSAPAAPAKAPGGVADLQDLLDDAGSSGLQIHPYILLDGYSAAPEALQRAVLRITQEALTNALRHSSDRSVRARITGDEKRGITLDFRNRSGSQTSFGQGAGTGLIGIRERAELLGGTVEVSEENSEFAVRVHLPVGAPDPTP</sequence>
<dbReference type="InterPro" id="IPR036890">
    <property type="entry name" value="HATPase_C_sf"/>
</dbReference>
<comment type="caution">
    <text evidence="12">The sequence shown here is derived from an EMBL/GenBank/DDBJ whole genome shotgun (WGS) entry which is preliminary data.</text>
</comment>
<dbReference type="EC" id="2.7.13.3" evidence="2"/>
<dbReference type="Gene3D" id="1.20.5.1930">
    <property type="match status" value="1"/>
</dbReference>
<evidence type="ECO:0000256" key="2">
    <source>
        <dbReference type="ARBA" id="ARBA00012438"/>
    </source>
</evidence>
<evidence type="ECO:0000256" key="3">
    <source>
        <dbReference type="ARBA" id="ARBA00022553"/>
    </source>
</evidence>
<dbReference type="Pfam" id="PF02518">
    <property type="entry name" value="HATPase_c"/>
    <property type="match status" value="1"/>
</dbReference>
<keyword evidence="3" id="KW-0597">Phosphoprotein</keyword>
<accession>A0A9D2A6C3</accession>
<evidence type="ECO:0000256" key="4">
    <source>
        <dbReference type="ARBA" id="ARBA00022679"/>
    </source>
</evidence>
<proteinExistence type="predicted"/>
<evidence type="ECO:0000256" key="6">
    <source>
        <dbReference type="ARBA" id="ARBA00022777"/>
    </source>
</evidence>
<dbReference type="InterPro" id="IPR011712">
    <property type="entry name" value="Sig_transdc_His_kin_sub3_dim/P"/>
</dbReference>
<feature type="transmembrane region" description="Helical" evidence="9">
    <location>
        <begin position="12"/>
        <end position="33"/>
    </location>
</feature>
<reference evidence="12" key="1">
    <citation type="journal article" date="2021" name="PeerJ">
        <title>Extensive microbial diversity within the chicken gut microbiome revealed by metagenomics and culture.</title>
        <authorList>
            <person name="Gilroy R."/>
            <person name="Ravi A."/>
            <person name="Getino M."/>
            <person name="Pursley I."/>
            <person name="Horton D.L."/>
            <person name="Alikhan N.F."/>
            <person name="Baker D."/>
            <person name="Gharbi K."/>
            <person name="Hall N."/>
            <person name="Watson M."/>
            <person name="Adriaenssens E.M."/>
            <person name="Foster-Nyarko E."/>
            <person name="Jarju S."/>
            <person name="Secka A."/>
            <person name="Antonio M."/>
            <person name="Oren A."/>
            <person name="Chaudhuri R.R."/>
            <person name="La Ragione R."/>
            <person name="Hildebrand F."/>
            <person name="Pallen M.J."/>
        </authorList>
    </citation>
    <scope>NUCLEOTIDE SEQUENCE</scope>
    <source>
        <strain evidence="12">ChiHejej3B27-3195</strain>
    </source>
</reference>
<evidence type="ECO:0000259" key="10">
    <source>
        <dbReference type="Pfam" id="PF02518"/>
    </source>
</evidence>
<keyword evidence="4" id="KW-0808">Transferase</keyword>
<reference evidence="12" key="2">
    <citation type="submission" date="2021-04" db="EMBL/GenBank/DDBJ databases">
        <authorList>
            <person name="Gilroy R."/>
        </authorList>
    </citation>
    <scope>NUCLEOTIDE SEQUENCE</scope>
    <source>
        <strain evidence="12">ChiHejej3B27-3195</strain>
    </source>
</reference>
<evidence type="ECO:0000259" key="11">
    <source>
        <dbReference type="Pfam" id="PF07730"/>
    </source>
</evidence>
<dbReference type="PANTHER" id="PTHR24421:SF10">
    <property type="entry name" value="NITRATE_NITRITE SENSOR PROTEIN NARQ"/>
    <property type="match status" value="1"/>
</dbReference>
<dbReference type="GO" id="GO:0046983">
    <property type="term" value="F:protein dimerization activity"/>
    <property type="evidence" value="ECO:0007669"/>
    <property type="project" value="InterPro"/>
</dbReference>
<comment type="catalytic activity">
    <reaction evidence="1">
        <text>ATP + protein L-histidine = ADP + protein N-phospho-L-histidine.</text>
        <dbReference type="EC" id="2.7.13.3"/>
    </reaction>
</comment>
<feature type="domain" description="Histidine kinase/HSP90-like ATPase" evidence="10">
    <location>
        <begin position="313"/>
        <end position="401"/>
    </location>
</feature>
<protein>
    <recommendedName>
        <fullName evidence="2">histidine kinase</fullName>
        <ecNumber evidence="2">2.7.13.3</ecNumber>
    </recommendedName>
</protein>
<feature type="domain" description="Signal transduction histidine kinase subgroup 3 dimerisation and phosphoacceptor" evidence="11">
    <location>
        <begin position="199"/>
        <end position="265"/>
    </location>
</feature>
<dbReference type="CDD" id="cd16917">
    <property type="entry name" value="HATPase_UhpB-NarQ-NarX-like"/>
    <property type="match status" value="1"/>
</dbReference>
<keyword evidence="7" id="KW-0067">ATP-binding</keyword>
<evidence type="ECO:0000256" key="5">
    <source>
        <dbReference type="ARBA" id="ARBA00022741"/>
    </source>
</evidence>
<dbReference type="AlphaFoldDB" id="A0A9D2A6C3"/>
<feature type="transmembrane region" description="Helical" evidence="9">
    <location>
        <begin position="82"/>
        <end position="104"/>
    </location>
</feature>
<evidence type="ECO:0000256" key="1">
    <source>
        <dbReference type="ARBA" id="ARBA00000085"/>
    </source>
</evidence>
<evidence type="ECO:0000313" key="12">
    <source>
        <dbReference type="EMBL" id="HIW99647.1"/>
    </source>
</evidence>
<dbReference type="Gene3D" id="3.30.565.10">
    <property type="entry name" value="Histidine kinase-like ATPase, C-terminal domain"/>
    <property type="match status" value="1"/>
</dbReference>
<evidence type="ECO:0000256" key="7">
    <source>
        <dbReference type="ARBA" id="ARBA00022840"/>
    </source>
</evidence>
<keyword evidence="9" id="KW-1133">Transmembrane helix</keyword>
<name>A0A9D2A6C3_9MICC</name>
<dbReference type="EMBL" id="DXGD01000212">
    <property type="protein sequence ID" value="HIW99647.1"/>
    <property type="molecule type" value="Genomic_DNA"/>
</dbReference>
<dbReference type="Proteomes" id="UP000824151">
    <property type="component" value="Unassembled WGS sequence"/>
</dbReference>
<dbReference type="InterPro" id="IPR050482">
    <property type="entry name" value="Sensor_HK_TwoCompSys"/>
</dbReference>
<feature type="transmembrane region" description="Helical" evidence="9">
    <location>
        <begin position="110"/>
        <end position="133"/>
    </location>
</feature>
<dbReference type="InterPro" id="IPR003594">
    <property type="entry name" value="HATPase_dom"/>
</dbReference>
<keyword evidence="5" id="KW-0547">Nucleotide-binding</keyword>
<keyword evidence="9" id="KW-0812">Transmembrane</keyword>
<dbReference type="PANTHER" id="PTHR24421">
    <property type="entry name" value="NITRATE/NITRITE SENSOR PROTEIN NARX-RELATED"/>
    <property type="match status" value="1"/>
</dbReference>
<dbReference type="Pfam" id="PF07730">
    <property type="entry name" value="HisKA_3"/>
    <property type="match status" value="1"/>
</dbReference>
<evidence type="ECO:0000256" key="9">
    <source>
        <dbReference type="SAM" id="Phobius"/>
    </source>
</evidence>
<evidence type="ECO:0000256" key="8">
    <source>
        <dbReference type="ARBA" id="ARBA00023012"/>
    </source>
</evidence>
<dbReference type="GO" id="GO:0016020">
    <property type="term" value="C:membrane"/>
    <property type="evidence" value="ECO:0007669"/>
    <property type="project" value="InterPro"/>
</dbReference>
<dbReference type="SUPFAM" id="SSF55874">
    <property type="entry name" value="ATPase domain of HSP90 chaperone/DNA topoisomerase II/histidine kinase"/>
    <property type="match status" value="1"/>
</dbReference>
<gene>
    <name evidence="12" type="ORF">H9871_05845</name>
</gene>
<keyword evidence="9" id="KW-0472">Membrane</keyword>